<dbReference type="InterPro" id="IPR003599">
    <property type="entry name" value="Ig_sub"/>
</dbReference>
<dbReference type="InterPro" id="IPR013783">
    <property type="entry name" value="Ig-like_fold"/>
</dbReference>
<dbReference type="PROSITE" id="PS50835">
    <property type="entry name" value="IG_LIKE"/>
    <property type="match status" value="1"/>
</dbReference>
<keyword evidence="6" id="KW-1015">Disulfide bond</keyword>
<proteinExistence type="predicted"/>
<sequence length="149" mass="17350">ILLWARQTLQNRHLGIHEREVYIGDPVTLYCVFSERIYNRGNMFWFKQIIGQIPQVGASMQNFELKPKLYKEFNNSNLIVEKAGADGMYRLAITNTDPTDEAVYYCAVRTAYEANFINGTLLLWKGNHSHTTILWCRRQCLTQSIQETL</sequence>
<reference evidence="10" key="1">
    <citation type="submission" date="2018-06" db="EMBL/GenBank/DDBJ databases">
        <title>Genome assembly of Danube salmon.</title>
        <authorList>
            <person name="Macqueen D.J."/>
            <person name="Gundappa M.K."/>
        </authorList>
    </citation>
    <scope>NUCLEOTIDE SEQUENCE [LARGE SCALE GENOMIC DNA]</scope>
</reference>
<dbReference type="GO" id="GO:0005886">
    <property type="term" value="C:plasma membrane"/>
    <property type="evidence" value="ECO:0007669"/>
    <property type="project" value="UniProtKB-SubCell"/>
</dbReference>
<dbReference type="Gene3D" id="2.60.40.10">
    <property type="entry name" value="Immunoglobulins"/>
    <property type="match status" value="1"/>
</dbReference>
<keyword evidence="10" id="KW-1185">Reference proteome</keyword>
<evidence type="ECO:0000259" key="8">
    <source>
        <dbReference type="PROSITE" id="PS50835"/>
    </source>
</evidence>
<feature type="domain" description="Ig-like" evidence="8">
    <location>
        <begin position="24"/>
        <end position="117"/>
    </location>
</feature>
<protein>
    <recommendedName>
        <fullName evidence="8">Ig-like domain-containing protein</fullName>
    </recommendedName>
</protein>
<dbReference type="InterPro" id="IPR036179">
    <property type="entry name" value="Ig-like_dom_sf"/>
</dbReference>
<dbReference type="SMART" id="SM00409">
    <property type="entry name" value="IG"/>
    <property type="match status" value="1"/>
</dbReference>
<evidence type="ECO:0000313" key="10">
    <source>
        <dbReference type="Proteomes" id="UP000314982"/>
    </source>
</evidence>
<keyword evidence="7" id="KW-0325">Glycoprotein</keyword>
<keyword evidence="2" id="KW-1003">Cell membrane</keyword>
<dbReference type="PANTHER" id="PTHR19433:SF133">
    <property type="entry name" value="IMMUNE-TYPE RECEPTOR 5 PRECURSOR-RELATED"/>
    <property type="match status" value="1"/>
</dbReference>
<evidence type="ECO:0000256" key="7">
    <source>
        <dbReference type="ARBA" id="ARBA00023180"/>
    </source>
</evidence>
<dbReference type="GeneTree" id="ENSGT01030000234530"/>
<dbReference type="SUPFAM" id="SSF48726">
    <property type="entry name" value="Immunoglobulin"/>
    <property type="match status" value="1"/>
</dbReference>
<evidence type="ECO:0000256" key="6">
    <source>
        <dbReference type="ARBA" id="ARBA00023157"/>
    </source>
</evidence>
<comment type="subcellular location">
    <subcellularLocation>
        <location evidence="1">Cell membrane</location>
    </subcellularLocation>
</comment>
<dbReference type="InterPro" id="IPR013106">
    <property type="entry name" value="Ig_V-set"/>
</dbReference>
<reference evidence="9" key="2">
    <citation type="submission" date="2025-08" db="UniProtKB">
        <authorList>
            <consortium name="Ensembl"/>
        </authorList>
    </citation>
    <scope>IDENTIFICATION</scope>
</reference>
<dbReference type="InterPro" id="IPR052051">
    <property type="entry name" value="TCR_complex_component"/>
</dbReference>
<dbReference type="InterPro" id="IPR007110">
    <property type="entry name" value="Ig-like_dom"/>
</dbReference>
<dbReference type="GO" id="GO:0009617">
    <property type="term" value="P:response to bacterium"/>
    <property type="evidence" value="ECO:0007669"/>
    <property type="project" value="TreeGrafter"/>
</dbReference>
<dbReference type="Pfam" id="PF07686">
    <property type="entry name" value="V-set"/>
    <property type="match status" value="1"/>
</dbReference>
<evidence type="ECO:0000256" key="5">
    <source>
        <dbReference type="ARBA" id="ARBA00023136"/>
    </source>
</evidence>
<evidence type="ECO:0000256" key="3">
    <source>
        <dbReference type="ARBA" id="ARBA00022729"/>
    </source>
</evidence>
<evidence type="ECO:0000256" key="2">
    <source>
        <dbReference type="ARBA" id="ARBA00022475"/>
    </source>
</evidence>
<reference evidence="9" key="3">
    <citation type="submission" date="2025-09" db="UniProtKB">
        <authorList>
            <consortium name="Ensembl"/>
        </authorList>
    </citation>
    <scope>IDENTIFICATION</scope>
</reference>
<keyword evidence="5" id="KW-0472">Membrane</keyword>
<dbReference type="Proteomes" id="UP000314982">
    <property type="component" value="Unassembled WGS sequence"/>
</dbReference>
<dbReference type="AlphaFoldDB" id="A0A4W5NHU0"/>
<name>A0A4W5NHU0_9TELE</name>
<accession>A0A4W5NHU0</accession>
<evidence type="ECO:0000256" key="4">
    <source>
        <dbReference type="ARBA" id="ARBA00022859"/>
    </source>
</evidence>
<dbReference type="GO" id="GO:0002376">
    <property type="term" value="P:immune system process"/>
    <property type="evidence" value="ECO:0007669"/>
    <property type="project" value="UniProtKB-KW"/>
</dbReference>
<keyword evidence="4" id="KW-0391">Immunity</keyword>
<evidence type="ECO:0000256" key="1">
    <source>
        <dbReference type="ARBA" id="ARBA00004236"/>
    </source>
</evidence>
<organism evidence="9 10">
    <name type="scientific">Hucho hucho</name>
    <name type="common">huchen</name>
    <dbReference type="NCBI Taxonomy" id="62062"/>
    <lineage>
        <taxon>Eukaryota</taxon>
        <taxon>Metazoa</taxon>
        <taxon>Chordata</taxon>
        <taxon>Craniata</taxon>
        <taxon>Vertebrata</taxon>
        <taxon>Euteleostomi</taxon>
        <taxon>Actinopterygii</taxon>
        <taxon>Neopterygii</taxon>
        <taxon>Teleostei</taxon>
        <taxon>Protacanthopterygii</taxon>
        <taxon>Salmoniformes</taxon>
        <taxon>Salmonidae</taxon>
        <taxon>Salmoninae</taxon>
        <taxon>Hucho</taxon>
    </lineage>
</organism>
<dbReference type="PANTHER" id="PTHR19433">
    <property type="entry name" value="T-CELL RECEPTOR ALPHA CHAIN V REGION-RELATED"/>
    <property type="match status" value="1"/>
</dbReference>
<evidence type="ECO:0000313" key="9">
    <source>
        <dbReference type="Ensembl" id="ENSHHUP00000048840.1"/>
    </source>
</evidence>
<dbReference type="Ensembl" id="ENSHHUT00000050614.1">
    <property type="protein sequence ID" value="ENSHHUP00000048840.1"/>
    <property type="gene ID" value="ENSHHUG00000029577.1"/>
</dbReference>
<keyword evidence="3" id="KW-0732">Signal</keyword>